<comment type="caution">
    <text evidence="2">The sequence shown here is derived from an EMBL/GenBank/DDBJ whole genome shotgun (WGS) entry which is preliminary data.</text>
</comment>
<keyword evidence="1" id="KW-0812">Transmembrane</keyword>
<gene>
    <name evidence="2" type="ORF">GCM10010919_00230</name>
</gene>
<name>A0ABQ3KT92_9ALTE</name>
<keyword evidence="1" id="KW-1133">Transmembrane helix</keyword>
<accession>A0ABQ3KT92</accession>
<feature type="transmembrane region" description="Helical" evidence="1">
    <location>
        <begin position="14"/>
        <end position="41"/>
    </location>
</feature>
<evidence type="ECO:0000313" key="2">
    <source>
        <dbReference type="EMBL" id="GHG58475.1"/>
    </source>
</evidence>
<evidence type="ECO:0000256" key="1">
    <source>
        <dbReference type="SAM" id="Phobius"/>
    </source>
</evidence>
<keyword evidence="3" id="KW-1185">Reference proteome</keyword>
<reference evidence="3" key="1">
    <citation type="journal article" date="2019" name="Int. J. Syst. Evol. Microbiol.">
        <title>The Global Catalogue of Microorganisms (GCM) 10K type strain sequencing project: providing services to taxonomists for standard genome sequencing and annotation.</title>
        <authorList>
            <consortium name="The Broad Institute Genomics Platform"/>
            <consortium name="The Broad Institute Genome Sequencing Center for Infectious Disease"/>
            <person name="Wu L."/>
            <person name="Ma J."/>
        </authorList>
    </citation>
    <scope>NUCLEOTIDE SEQUENCE [LARGE SCALE GENOMIC DNA]</scope>
    <source>
        <strain evidence="3">CGMCC 1.7003</strain>
    </source>
</reference>
<sequence>MLWSIVKDSIPRQFLLVAAIALAFWLAGWLSMAFFVLLFALELVLFRSATLNSIEYVYSKDIFKLLHIEGKKLRVGMDSGTIKDITQIELWQQDQYGYLDFSLNAYSVVRYKFPVAQYTALVEWLSRNLPATALKTAFKG</sequence>
<keyword evidence="1" id="KW-0472">Membrane</keyword>
<dbReference type="EMBL" id="BNAO01000001">
    <property type="protein sequence ID" value="GHG58475.1"/>
    <property type="molecule type" value="Genomic_DNA"/>
</dbReference>
<proteinExistence type="predicted"/>
<evidence type="ECO:0000313" key="3">
    <source>
        <dbReference type="Proteomes" id="UP000659697"/>
    </source>
</evidence>
<dbReference type="Proteomes" id="UP000659697">
    <property type="component" value="Unassembled WGS sequence"/>
</dbReference>
<evidence type="ECO:0008006" key="4">
    <source>
        <dbReference type="Google" id="ProtNLM"/>
    </source>
</evidence>
<dbReference type="RefSeq" id="WP_189429097.1">
    <property type="nucleotide sequence ID" value="NZ_BNAO01000001.1"/>
</dbReference>
<protein>
    <recommendedName>
        <fullName evidence="4">PH domain-containing protein</fullName>
    </recommendedName>
</protein>
<organism evidence="2 3">
    <name type="scientific">Alishewanella longhuensis</name>
    <dbReference type="NCBI Taxonomy" id="1091037"/>
    <lineage>
        <taxon>Bacteria</taxon>
        <taxon>Pseudomonadati</taxon>
        <taxon>Pseudomonadota</taxon>
        <taxon>Gammaproteobacteria</taxon>
        <taxon>Alteromonadales</taxon>
        <taxon>Alteromonadaceae</taxon>
        <taxon>Alishewanella</taxon>
    </lineage>
</organism>